<dbReference type="Proteomes" id="UP001151071">
    <property type="component" value="Unassembled WGS sequence"/>
</dbReference>
<protein>
    <submittedName>
        <fullName evidence="5">PucR family transcriptional regulator ligand-binding domain-containing protein</fullName>
    </submittedName>
</protein>
<evidence type="ECO:0000313" key="6">
    <source>
        <dbReference type="Proteomes" id="UP001151071"/>
    </source>
</evidence>
<dbReference type="RefSeq" id="WP_271140492.1">
    <property type="nucleotide sequence ID" value="NZ_JAPYYP010000021.1"/>
</dbReference>
<dbReference type="AlphaFoldDB" id="A0A9X3TS08"/>
<sequence>MTTSPFTVEQLLQLPVFRQAKVLAGSGGLTNEIYYVDAMEIPDLTGWLRPNELIVTTGYSVRHEPFLLCRLLDEMHRVGGAAVAIKTKRFLQDVPADALRKSDAYRIPLIDIPAEIPSIDLTHSVMEVLVNRQAAVLREVQEVNQQFTNLVLNRRTTELVVLIGQLLHCEAAVLDQQGNVESSTSRFSEWEIAEKRSVQVGSRVLGYLAISRRLEEQDRFAHMCLEQAVTILAIEFTIRQSLQLQREREQESFLVDLLSGTSGEEELLRYRAKQLGIPHGARQYVMVIRPCREEERQGETMDDLLHDLLKDIQAGEKTTRRGVLVGGEIAVLCTTAHRDVARQREEAVDYLRALTQSGKRSADRKRLVCGVGGVRERLEEITESYREAQKALRIGSLVRPRERIVHFHDVLVEDLLQDATGHPSLAVLTQTLVEPLAAYDREYGTELLPTLESFLRTGGQTKRVGEELYIHRNSVLYRLERIRDILGVDLNDAETRLRLDLAMRAWKMAARA</sequence>
<name>A0A9X3TS08_9BACL</name>
<evidence type="ECO:0000256" key="1">
    <source>
        <dbReference type="ARBA" id="ARBA00006754"/>
    </source>
</evidence>
<gene>
    <name evidence="5" type="ORF">O3V59_15445</name>
</gene>
<evidence type="ECO:0000259" key="2">
    <source>
        <dbReference type="Pfam" id="PF07905"/>
    </source>
</evidence>
<evidence type="ECO:0000259" key="3">
    <source>
        <dbReference type="Pfam" id="PF13556"/>
    </source>
</evidence>
<dbReference type="PANTHER" id="PTHR33744:SF1">
    <property type="entry name" value="DNA-BINDING TRANSCRIPTIONAL ACTIVATOR ADER"/>
    <property type="match status" value="1"/>
</dbReference>
<feature type="domain" description="PucR C-terminal helix-turn-helix" evidence="3">
    <location>
        <begin position="447"/>
        <end position="505"/>
    </location>
</feature>
<keyword evidence="6" id="KW-1185">Reference proteome</keyword>
<reference evidence="5" key="1">
    <citation type="submission" date="2022-12" db="EMBL/GenBank/DDBJ databases">
        <title>Draft genome sequence of the thermophilic strain Brevibacillus thermoruber HT42, isolated from Los Humeros, Puebla, Mexico, with biotechnological potential.</title>
        <authorList>
            <person name="Lara Sanchez J."/>
            <person name="Solis Palacios R."/>
            <person name="Bustos Baena A.S."/>
            <person name="Ruz Baez A.E."/>
            <person name="Espinosa Luna G."/>
            <person name="Oliart Ros R.M."/>
        </authorList>
    </citation>
    <scope>NUCLEOTIDE SEQUENCE</scope>
    <source>
        <strain evidence="5">HT42</strain>
    </source>
</reference>
<comment type="similarity">
    <text evidence="1">Belongs to the CdaR family.</text>
</comment>
<dbReference type="Pfam" id="PF07905">
    <property type="entry name" value="PucR"/>
    <property type="match status" value="1"/>
</dbReference>
<evidence type="ECO:0000259" key="4">
    <source>
        <dbReference type="Pfam" id="PF17853"/>
    </source>
</evidence>
<dbReference type="InterPro" id="IPR012914">
    <property type="entry name" value="PucR_dom"/>
</dbReference>
<feature type="domain" description="CdaR GGDEF-like" evidence="4">
    <location>
        <begin position="264"/>
        <end position="394"/>
    </location>
</feature>
<dbReference type="Pfam" id="PF17853">
    <property type="entry name" value="GGDEF_2"/>
    <property type="match status" value="1"/>
</dbReference>
<dbReference type="InterPro" id="IPR042070">
    <property type="entry name" value="PucR_C-HTH_sf"/>
</dbReference>
<dbReference type="InterPro" id="IPR051448">
    <property type="entry name" value="CdaR-like_regulators"/>
</dbReference>
<organism evidence="5 6">
    <name type="scientific">Brevibacillus thermoruber</name>
    <dbReference type="NCBI Taxonomy" id="33942"/>
    <lineage>
        <taxon>Bacteria</taxon>
        <taxon>Bacillati</taxon>
        <taxon>Bacillota</taxon>
        <taxon>Bacilli</taxon>
        <taxon>Bacillales</taxon>
        <taxon>Paenibacillaceae</taxon>
        <taxon>Brevibacillus</taxon>
    </lineage>
</organism>
<dbReference type="InterPro" id="IPR025736">
    <property type="entry name" value="PucR_C-HTH_dom"/>
</dbReference>
<proteinExistence type="inferred from homology"/>
<dbReference type="InterPro" id="IPR041522">
    <property type="entry name" value="CdaR_GGDEF"/>
</dbReference>
<dbReference type="EMBL" id="JAPYYP010000021">
    <property type="protein sequence ID" value="MDA5109761.1"/>
    <property type="molecule type" value="Genomic_DNA"/>
</dbReference>
<accession>A0A9X3TS08</accession>
<evidence type="ECO:0000313" key="5">
    <source>
        <dbReference type="EMBL" id="MDA5109761.1"/>
    </source>
</evidence>
<dbReference type="PANTHER" id="PTHR33744">
    <property type="entry name" value="CARBOHYDRATE DIACID REGULATOR"/>
    <property type="match status" value="1"/>
</dbReference>
<dbReference type="Gene3D" id="1.10.10.2840">
    <property type="entry name" value="PucR C-terminal helix-turn-helix domain"/>
    <property type="match status" value="1"/>
</dbReference>
<dbReference type="Pfam" id="PF13556">
    <property type="entry name" value="HTH_30"/>
    <property type="match status" value="1"/>
</dbReference>
<comment type="caution">
    <text evidence="5">The sequence shown here is derived from an EMBL/GenBank/DDBJ whole genome shotgun (WGS) entry which is preliminary data.</text>
</comment>
<feature type="domain" description="Purine catabolism PurC-like" evidence="2">
    <location>
        <begin position="10"/>
        <end position="128"/>
    </location>
</feature>